<dbReference type="RefSeq" id="WP_203760654.1">
    <property type="nucleotide sequence ID" value="NZ_BAAABO010000006.1"/>
</dbReference>
<protein>
    <recommendedName>
        <fullName evidence="5">LPXTG cell wall anchor domain-containing protein</fullName>
    </recommendedName>
</protein>
<evidence type="ECO:0000256" key="2">
    <source>
        <dbReference type="SAM" id="Phobius"/>
    </source>
</evidence>
<keyword evidence="2" id="KW-0812">Transmembrane</keyword>
<comment type="caution">
    <text evidence="3">The sequence shown here is derived from an EMBL/GenBank/DDBJ whole genome shotgun (WGS) entry which is preliminary data.</text>
</comment>
<name>A0ABQ3XY91_9ACTN</name>
<evidence type="ECO:0000313" key="3">
    <source>
        <dbReference type="EMBL" id="GID72716.1"/>
    </source>
</evidence>
<evidence type="ECO:0000313" key="4">
    <source>
        <dbReference type="Proteomes" id="UP000609879"/>
    </source>
</evidence>
<keyword evidence="2" id="KW-1133">Transmembrane helix</keyword>
<dbReference type="Proteomes" id="UP000609879">
    <property type="component" value="Unassembled WGS sequence"/>
</dbReference>
<feature type="region of interest" description="Disordered" evidence="1">
    <location>
        <begin position="50"/>
        <end position="69"/>
    </location>
</feature>
<evidence type="ECO:0000256" key="1">
    <source>
        <dbReference type="SAM" id="MobiDB-lite"/>
    </source>
</evidence>
<reference evidence="3 4" key="1">
    <citation type="submission" date="2021-01" db="EMBL/GenBank/DDBJ databases">
        <title>Whole genome shotgun sequence of Actinoplanes deccanensis NBRC 13994.</title>
        <authorList>
            <person name="Komaki H."/>
            <person name="Tamura T."/>
        </authorList>
    </citation>
    <scope>NUCLEOTIDE SEQUENCE [LARGE SCALE GENOMIC DNA]</scope>
    <source>
        <strain evidence="3 4">NBRC 13994</strain>
    </source>
</reference>
<dbReference type="EMBL" id="BOMI01000021">
    <property type="protein sequence ID" value="GID72716.1"/>
    <property type="molecule type" value="Genomic_DNA"/>
</dbReference>
<organism evidence="3 4">
    <name type="scientific">Paractinoplanes deccanensis</name>
    <dbReference type="NCBI Taxonomy" id="113561"/>
    <lineage>
        <taxon>Bacteria</taxon>
        <taxon>Bacillati</taxon>
        <taxon>Actinomycetota</taxon>
        <taxon>Actinomycetes</taxon>
        <taxon>Micromonosporales</taxon>
        <taxon>Micromonosporaceae</taxon>
        <taxon>Paractinoplanes</taxon>
    </lineage>
</organism>
<accession>A0ABQ3XY91</accession>
<feature type="transmembrane region" description="Helical" evidence="2">
    <location>
        <begin position="20"/>
        <end position="40"/>
    </location>
</feature>
<keyword evidence="4" id="KW-1185">Reference proteome</keyword>
<keyword evidence="2" id="KW-0472">Membrane</keyword>
<gene>
    <name evidence="3" type="ORF">Ade02nite_13570</name>
</gene>
<sequence>MPRAAFGLAMAHQHAGPSPADALLLAVGAILAVVLLTLIFRRPRVRARADGRWRLPPADRHPPEGDQGE</sequence>
<evidence type="ECO:0008006" key="5">
    <source>
        <dbReference type="Google" id="ProtNLM"/>
    </source>
</evidence>
<proteinExistence type="predicted"/>